<evidence type="ECO:0000256" key="2">
    <source>
        <dbReference type="SAM" id="SignalP"/>
    </source>
</evidence>
<feature type="signal peptide" evidence="2">
    <location>
        <begin position="1"/>
        <end position="19"/>
    </location>
</feature>
<evidence type="ECO:0000313" key="3">
    <source>
        <dbReference type="EMBL" id="KAA1065203.1"/>
    </source>
</evidence>
<evidence type="ECO:0000313" key="4">
    <source>
        <dbReference type="EMBL" id="KAA1066998.1"/>
    </source>
</evidence>
<dbReference type="Proteomes" id="UP000325313">
    <property type="component" value="Unassembled WGS sequence"/>
</dbReference>
<protein>
    <recommendedName>
        <fullName evidence="8">Secreted protein</fullName>
    </recommendedName>
</protein>
<proteinExistence type="predicted"/>
<evidence type="ECO:0000256" key="1">
    <source>
        <dbReference type="SAM" id="MobiDB-lite"/>
    </source>
</evidence>
<sequence length="214" mass="23179">MNSAIIAVFLALASQAILATYHTTCYDYFLKKDGCVFSSPATSQRCPAPTKDHTDPVHRFNYGPPKAKPNDGHSLQRRYDDNNPSFSVAGGKGACDNYNSATDLGVCLWSGAEQKAPTAESAGWLNGVAKSNCGKTVYVQRKGDPSTVKYVKVLDGCSFNTTLTNPGCFEIALTTKLFDEFKPTAKEKKDGLLYGGMTWDFLNLDGKNPQNGPN</sequence>
<comment type="caution">
    <text evidence="5">The sequence shown here is derived from an EMBL/GenBank/DDBJ whole genome shotgun (WGS) entry which is preliminary data.</text>
</comment>
<evidence type="ECO:0000313" key="5">
    <source>
        <dbReference type="EMBL" id="KAA1119302.1"/>
    </source>
</evidence>
<evidence type="ECO:0000313" key="6">
    <source>
        <dbReference type="Proteomes" id="UP000324748"/>
    </source>
</evidence>
<dbReference type="CDD" id="cd22191">
    <property type="entry name" value="DPBB_RlpA_EXP_N-like"/>
    <property type="match status" value="1"/>
</dbReference>
<name>A0A5B0R173_PUCGR</name>
<dbReference type="EMBL" id="VDEP01000512">
    <property type="protein sequence ID" value="KAA1065203.1"/>
    <property type="molecule type" value="Genomic_DNA"/>
</dbReference>
<dbReference type="OrthoDB" id="2499360at2759"/>
<evidence type="ECO:0008006" key="8">
    <source>
        <dbReference type="Google" id="ProtNLM"/>
    </source>
</evidence>
<reference evidence="6 7" key="1">
    <citation type="submission" date="2019-05" db="EMBL/GenBank/DDBJ databases">
        <title>Emergence of the Ug99 lineage of the wheat stem rust pathogen through somatic hybridization.</title>
        <authorList>
            <person name="Li F."/>
            <person name="Upadhyaya N.M."/>
            <person name="Sperschneider J."/>
            <person name="Matny O."/>
            <person name="Nguyen-Phuc H."/>
            <person name="Mago R."/>
            <person name="Raley C."/>
            <person name="Miller M.E."/>
            <person name="Silverstein K.A.T."/>
            <person name="Henningsen E."/>
            <person name="Hirsch C.D."/>
            <person name="Visser B."/>
            <person name="Pretorius Z.A."/>
            <person name="Steffenson B.J."/>
            <person name="Schwessinger B."/>
            <person name="Dodds P.N."/>
            <person name="Figueroa M."/>
        </authorList>
    </citation>
    <scope>NUCLEOTIDE SEQUENCE [LARGE SCALE GENOMIC DNA]</scope>
    <source>
        <strain evidence="5">21-0</strain>
        <strain evidence="3 7">Ug99</strain>
    </source>
</reference>
<dbReference type="Proteomes" id="UP000324748">
    <property type="component" value="Unassembled WGS sequence"/>
</dbReference>
<feature type="region of interest" description="Disordered" evidence="1">
    <location>
        <begin position="42"/>
        <end position="72"/>
    </location>
</feature>
<organism evidence="5 6">
    <name type="scientific">Puccinia graminis f. sp. tritici</name>
    <dbReference type="NCBI Taxonomy" id="56615"/>
    <lineage>
        <taxon>Eukaryota</taxon>
        <taxon>Fungi</taxon>
        <taxon>Dikarya</taxon>
        <taxon>Basidiomycota</taxon>
        <taxon>Pucciniomycotina</taxon>
        <taxon>Pucciniomycetes</taxon>
        <taxon>Pucciniales</taxon>
        <taxon>Pucciniaceae</taxon>
        <taxon>Puccinia</taxon>
    </lineage>
</organism>
<accession>A0A5B0R173</accession>
<keyword evidence="6" id="KW-1185">Reference proteome</keyword>
<keyword evidence="2" id="KW-0732">Signal</keyword>
<dbReference type="EMBL" id="VDEP01000508">
    <property type="protein sequence ID" value="KAA1066998.1"/>
    <property type="molecule type" value="Genomic_DNA"/>
</dbReference>
<dbReference type="AlphaFoldDB" id="A0A5B0R173"/>
<evidence type="ECO:0000313" key="7">
    <source>
        <dbReference type="Proteomes" id="UP000325313"/>
    </source>
</evidence>
<gene>
    <name evidence="5" type="ORF">PGT21_021463</name>
    <name evidence="3" type="ORF">PGTUg99_022291</name>
    <name evidence="4" type="ORF">PGTUg99_024013</name>
</gene>
<feature type="chain" id="PRO_5036138077" description="Secreted protein" evidence="2">
    <location>
        <begin position="20"/>
        <end position="214"/>
    </location>
</feature>
<dbReference type="EMBL" id="VSWC01000001">
    <property type="protein sequence ID" value="KAA1119302.1"/>
    <property type="molecule type" value="Genomic_DNA"/>
</dbReference>